<evidence type="ECO:0008006" key="4">
    <source>
        <dbReference type="Google" id="ProtNLM"/>
    </source>
</evidence>
<accession>A0A0P9Y104</accession>
<evidence type="ECO:0000313" key="3">
    <source>
        <dbReference type="Proteomes" id="UP000050562"/>
    </source>
</evidence>
<evidence type="ECO:0000313" key="2">
    <source>
        <dbReference type="EMBL" id="KPY31763.1"/>
    </source>
</evidence>
<sequence length="95" mass="9846">MKRTALTGLFLSAALLASPVFAADDLCGANLQALKDAQTSSGTNLSPDVKEMLEKTEKDAMAAKAKGDEKKCVELTTQTLTRLKGIGSGSEGASK</sequence>
<dbReference type="AlphaFoldDB" id="A0A0P9Y104"/>
<comment type="caution">
    <text evidence="2">The sequence shown here is derived from an EMBL/GenBank/DDBJ whole genome shotgun (WGS) entry which is preliminary data.</text>
</comment>
<feature type="signal peptide" evidence="1">
    <location>
        <begin position="1"/>
        <end position="22"/>
    </location>
</feature>
<reference evidence="2 3" key="1">
    <citation type="submission" date="2015-09" db="EMBL/GenBank/DDBJ databases">
        <title>Genome announcement of multiple Pseudomonas syringae strains.</title>
        <authorList>
            <person name="Thakur S."/>
            <person name="Wang P.W."/>
            <person name="Gong Y."/>
            <person name="Weir B.S."/>
            <person name="Guttman D.S."/>
        </authorList>
    </citation>
    <scope>NUCLEOTIDE SEQUENCE [LARGE SCALE GENOMIC DNA]</scope>
    <source>
        <strain evidence="2 3">ICMP3956</strain>
    </source>
</reference>
<dbReference type="Proteomes" id="UP000050562">
    <property type="component" value="Unassembled WGS sequence"/>
</dbReference>
<evidence type="ECO:0000256" key="1">
    <source>
        <dbReference type="SAM" id="SignalP"/>
    </source>
</evidence>
<protein>
    <recommendedName>
        <fullName evidence="4">Secreted protein</fullName>
    </recommendedName>
</protein>
<name>A0A0P9Y104_9PSED</name>
<proteinExistence type="predicted"/>
<dbReference type="PATRIC" id="fig|251707.3.peg.2926"/>
<gene>
    <name evidence="2" type="ORF">ALO52_02159</name>
</gene>
<organism evidence="2 3">
    <name type="scientific">Pseudomonas syringae pv. primulae</name>
    <dbReference type="NCBI Taxonomy" id="251707"/>
    <lineage>
        <taxon>Bacteria</taxon>
        <taxon>Pseudomonadati</taxon>
        <taxon>Pseudomonadota</taxon>
        <taxon>Gammaproteobacteria</taxon>
        <taxon>Pseudomonadales</taxon>
        <taxon>Pseudomonadaceae</taxon>
        <taxon>Pseudomonas</taxon>
    </lineage>
</organism>
<feature type="chain" id="PRO_5006172010" description="Secreted protein" evidence="1">
    <location>
        <begin position="23"/>
        <end position="95"/>
    </location>
</feature>
<keyword evidence="1" id="KW-0732">Signal</keyword>
<dbReference type="RefSeq" id="WP_057410716.1">
    <property type="nucleotide sequence ID" value="NZ_LJRC01000247.1"/>
</dbReference>
<dbReference type="EMBL" id="LJRC01000247">
    <property type="protein sequence ID" value="KPY31763.1"/>
    <property type="molecule type" value="Genomic_DNA"/>
</dbReference>